<organism evidence="1 2">
    <name type="scientific">Segatella sinensis</name>
    <dbReference type="NCBI Taxonomy" id="3085167"/>
    <lineage>
        <taxon>Bacteria</taxon>
        <taxon>Pseudomonadati</taxon>
        <taxon>Bacteroidota</taxon>
        <taxon>Bacteroidia</taxon>
        <taxon>Bacteroidales</taxon>
        <taxon>Prevotellaceae</taxon>
        <taxon>Segatella</taxon>
    </lineage>
</organism>
<gene>
    <name evidence="1" type="ORF">AAAT87_01465</name>
</gene>
<sequence length="92" mass="9915">MNSNKKGVTSRLVTPFLFVAHKNEGRSYLPEKAGEAGKFLVSHKKNVSVPNRNLCSAVLNLCSAVLNLCSAVLNLCSAVLNLHSAVLNIEIH</sequence>
<proteinExistence type="predicted"/>
<dbReference type="RefSeq" id="WP_349225423.1">
    <property type="nucleotide sequence ID" value="NZ_JBBNFG020000007.1"/>
</dbReference>
<name>A0ABV1FV49_9BACT</name>
<accession>A0ABV1FV49</accession>
<protein>
    <submittedName>
        <fullName evidence="1">Uncharacterized protein</fullName>
    </submittedName>
</protein>
<evidence type="ECO:0000313" key="2">
    <source>
        <dbReference type="Proteomes" id="UP001465717"/>
    </source>
</evidence>
<keyword evidence="2" id="KW-1185">Reference proteome</keyword>
<evidence type="ECO:0000313" key="1">
    <source>
        <dbReference type="EMBL" id="MEQ2506949.1"/>
    </source>
</evidence>
<dbReference type="EMBL" id="JBBNGE010000003">
    <property type="protein sequence ID" value="MEQ2506949.1"/>
    <property type="molecule type" value="Genomic_DNA"/>
</dbReference>
<dbReference type="Proteomes" id="UP001465717">
    <property type="component" value="Unassembled WGS sequence"/>
</dbReference>
<reference evidence="1 2" key="1">
    <citation type="submission" date="2024-04" db="EMBL/GenBank/DDBJ databases">
        <title>Human intestinal bacterial collection.</title>
        <authorList>
            <person name="Pauvert C."/>
            <person name="Hitch T.C.A."/>
            <person name="Clavel T."/>
        </authorList>
    </citation>
    <scope>NUCLEOTIDE SEQUENCE [LARGE SCALE GENOMIC DNA]</scope>
    <source>
        <strain evidence="1 2">CLA-AA-H174</strain>
    </source>
</reference>
<comment type="caution">
    <text evidence="1">The sequence shown here is derived from an EMBL/GenBank/DDBJ whole genome shotgun (WGS) entry which is preliminary data.</text>
</comment>